<reference evidence="1" key="1">
    <citation type="submission" date="2023-04" db="EMBL/GenBank/DDBJ databases">
        <title>Phytophthora fragariaefolia NBRC 109709.</title>
        <authorList>
            <person name="Ichikawa N."/>
            <person name="Sato H."/>
            <person name="Tonouchi N."/>
        </authorList>
    </citation>
    <scope>NUCLEOTIDE SEQUENCE</scope>
    <source>
        <strain evidence="1">NBRC 109709</strain>
    </source>
</reference>
<evidence type="ECO:0000313" key="2">
    <source>
        <dbReference type="Proteomes" id="UP001165121"/>
    </source>
</evidence>
<name>A0A9W7CQY4_9STRA</name>
<evidence type="ECO:0000313" key="1">
    <source>
        <dbReference type="EMBL" id="GMF38942.1"/>
    </source>
</evidence>
<sequence>MVESETRKAGRQQLCETCLASSRGNPIKDDELIWLIASTHQCRWCSSCAPWVFITVEQFRRIDWAGARKSLVASRSAQRKLNGDVRSS</sequence>
<proteinExistence type="predicted"/>
<dbReference type="EMBL" id="BSXT01001125">
    <property type="protein sequence ID" value="GMF38942.1"/>
    <property type="molecule type" value="Genomic_DNA"/>
</dbReference>
<dbReference type="AlphaFoldDB" id="A0A9W7CQY4"/>
<keyword evidence="2" id="KW-1185">Reference proteome</keyword>
<dbReference type="Proteomes" id="UP001165121">
    <property type="component" value="Unassembled WGS sequence"/>
</dbReference>
<organism evidence="1 2">
    <name type="scientific">Phytophthora fragariaefolia</name>
    <dbReference type="NCBI Taxonomy" id="1490495"/>
    <lineage>
        <taxon>Eukaryota</taxon>
        <taxon>Sar</taxon>
        <taxon>Stramenopiles</taxon>
        <taxon>Oomycota</taxon>
        <taxon>Peronosporomycetes</taxon>
        <taxon>Peronosporales</taxon>
        <taxon>Peronosporaceae</taxon>
        <taxon>Phytophthora</taxon>
    </lineage>
</organism>
<gene>
    <name evidence="1" type="ORF">Pfra01_001140900</name>
</gene>
<comment type="caution">
    <text evidence="1">The sequence shown here is derived from an EMBL/GenBank/DDBJ whole genome shotgun (WGS) entry which is preliminary data.</text>
</comment>
<protein>
    <submittedName>
        <fullName evidence="1">Unnamed protein product</fullName>
    </submittedName>
</protein>
<accession>A0A9W7CQY4</accession>